<name>B0RJ77_CLASE</name>
<sequence length="140" mass="15808">MLACRWWPIRSPTSVAGCSYIDSIDEGGHPVNKVKGDVTRLVRDVETHPWAHPEAGYWRVQVEGHPVLGYVMRMRMELGDPFTYEIYGDARNDRGQRIWIHREASLNAAVAWMMQRSDRLVAFAARYATTEVHGGPVAGA</sequence>
<dbReference type="KEGG" id="cms:pCSL0022"/>
<keyword evidence="2" id="KW-1185">Reference proteome</keyword>
<protein>
    <submittedName>
        <fullName evidence="1">Uncharacterized protein</fullName>
    </submittedName>
</protein>
<proteinExistence type="predicted"/>
<dbReference type="EMBL" id="AM849036">
    <property type="protein sequence ID" value="CAQ03267.1"/>
    <property type="molecule type" value="Genomic_DNA"/>
</dbReference>
<keyword evidence="1" id="KW-0614">Plasmid</keyword>
<dbReference type="HOGENOM" id="CLU_1831606_0_0_11"/>
<evidence type="ECO:0000313" key="1">
    <source>
        <dbReference type="EMBL" id="CAQ03267.1"/>
    </source>
</evidence>
<organism evidence="1 2">
    <name type="scientific">Clavibacter sepedonicus</name>
    <name type="common">Clavibacter michiganensis subsp. sepedonicus</name>
    <dbReference type="NCBI Taxonomy" id="31964"/>
    <lineage>
        <taxon>Bacteria</taxon>
        <taxon>Bacillati</taxon>
        <taxon>Actinomycetota</taxon>
        <taxon>Actinomycetes</taxon>
        <taxon>Micrococcales</taxon>
        <taxon>Microbacteriaceae</taxon>
        <taxon>Clavibacter</taxon>
    </lineage>
</organism>
<reference evidence="1 2" key="1">
    <citation type="journal article" date="2008" name="J. Bacteriol.">
        <title>Genome of the actinomycete plant pathogen Clavibacter michiganensis subsp. sepedonicus suggests recent niche adaptation.</title>
        <authorList>
            <person name="Bentley S.D."/>
            <person name="Corton C."/>
            <person name="Brown S.E."/>
            <person name="Barron A."/>
            <person name="Clark L."/>
            <person name="Doggett J."/>
            <person name="Harris B."/>
            <person name="Ormond D."/>
            <person name="Quail M.A."/>
            <person name="May G."/>
            <person name="Francis D."/>
            <person name="Knudson D."/>
            <person name="Parkhill J."/>
            <person name="Ishimaru C.A."/>
        </authorList>
    </citation>
    <scope>NUCLEOTIDE SEQUENCE [LARGE SCALE GENOMIC DNA]</scope>
    <source>
        <strain evidence="2">ATCC 33113 / DSM 20744 / JCM 9667 / LMG 2889 / ICMP 2535 / C-1</strain>
    </source>
</reference>
<gene>
    <name evidence="1" type="ordered locus">pCSL0022</name>
</gene>
<geneLocation type="plasmid" evidence="1 2">
    <name>pCSL1</name>
</geneLocation>
<accession>B0RJ77</accession>
<dbReference type="AlphaFoldDB" id="B0RJ77"/>
<dbReference type="Proteomes" id="UP000001318">
    <property type="component" value="Plasmid pCSL1"/>
</dbReference>
<evidence type="ECO:0000313" key="2">
    <source>
        <dbReference type="Proteomes" id="UP000001318"/>
    </source>
</evidence>